<keyword evidence="4" id="KW-1185">Reference proteome</keyword>
<feature type="compositionally biased region" description="Basic and acidic residues" evidence="1">
    <location>
        <begin position="206"/>
        <end position="219"/>
    </location>
</feature>
<dbReference type="AlphaFoldDB" id="A0A5N5QHP1"/>
<dbReference type="CDD" id="cd02440">
    <property type="entry name" value="AdoMet_MTases"/>
    <property type="match status" value="1"/>
</dbReference>
<dbReference type="InterPro" id="IPR041698">
    <property type="entry name" value="Methyltransf_25"/>
</dbReference>
<feature type="region of interest" description="Disordered" evidence="1">
    <location>
        <begin position="195"/>
        <end position="220"/>
    </location>
</feature>
<dbReference type="Pfam" id="PF13649">
    <property type="entry name" value="Methyltransf_25"/>
    <property type="match status" value="1"/>
</dbReference>
<feature type="domain" description="Methyltransferase" evidence="2">
    <location>
        <begin position="75"/>
        <end position="164"/>
    </location>
</feature>
<dbReference type="GO" id="GO:0008168">
    <property type="term" value="F:methyltransferase activity"/>
    <property type="evidence" value="ECO:0007669"/>
    <property type="project" value="TreeGrafter"/>
</dbReference>
<dbReference type="Gene3D" id="3.40.50.150">
    <property type="entry name" value="Vaccinia Virus protein VP39"/>
    <property type="match status" value="1"/>
</dbReference>
<dbReference type="EMBL" id="SSOP01000130">
    <property type="protein sequence ID" value="KAB5590998.1"/>
    <property type="molecule type" value="Genomic_DNA"/>
</dbReference>
<organism evidence="3 4">
    <name type="scientific">Ceratobasidium theobromae</name>
    <dbReference type="NCBI Taxonomy" id="1582974"/>
    <lineage>
        <taxon>Eukaryota</taxon>
        <taxon>Fungi</taxon>
        <taxon>Dikarya</taxon>
        <taxon>Basidiomycota</taxon>
        <taxon>Agaricomycotina</taxon>
        <taxon>Agaricomycetes</taxon>
        <taxon>Cantharellales</taxon>
        <taxon>Ceratobasidiaceae</taxon>
        <taxon>Ceratobasidium</taxon>
    </lineage>
</organism>
<sequence length="322" mass="36021">MTRSFTMSPARLNTPRVRVRHGRRFHGTESNYGLPNDEKEHTRLNYQHEALKLILGSNYTAPLPELNAGAGPRAVLDVGSGSGIWVTEIAQEFPNAQVTGIDMSEPGLSSSHIPLNATFVTADITKPFPFESRSFDVVQMRIVPSLHDRTLIYKEIHRVLRPGGLILLVEPAPHVSRVGRTPPAMIECDQAIIHSGHKTRSGSTEAGKEHTSEHGKEEEWSVANRIAQDLRKQPQMWINVHEEKLIVPIGVWTDGERSRKAGQLMQHCAVELINGFRPNLIDNAGLSEELVDAMMAKLASELEDGERWQLEAPFRFVWAIRT</sequence>
<dbReference type="InterPro" id="IPR029063">
    <property type="entry name" value="SAM-dependent_MTases_sf"/>
</dbReference>
<dbReference type="SUPFAM" id="SSF53335">
    <property type="entry name" value="S-adenosyl-L-methionine-dependent methyltransferases"/>
    <property type="match status" value="1"/>
</dbReference>
<gene>
    <name evidence="3" type="ORF">CTheo_5561</name>
</gene>
<evidence type="ECO:0000313" key="3">
    <source>
        <dbReference type="EMBL" id="KAB5590998.1"/>
    </source>
</evidence>
<comment type="caution">
    <text evidence="3">The sequence shown here is derived from an EMBL/GenBank/DDBJ whole genome shotgun (WGS) entry which is preliminary data.</text>
</comment>
<dbReference type="PANTHER" id="PTHR43591:SF24">
    <property type="entry name" value="2-METHOXY-6-POLYPRENYL-1,4-BENZOQUINOL METHYLASE, MITOCHONDRIAL"/>
    <property type="match status" value="1"/>
</dbReference>
<evidence type="ECO:0000256" key="1">
    <source>
        <dbReference type="SAM" id="MobiDB-lite"/>
    </source>
</evidence>
<reference evidence="3 4" key="1">
    <citation type="journal article" date="2019" name="Fungal Biol. Biotechnol.">
        <title>Draft genome sequence of fastidious pathogen Ceratobasidium theobromae, which causes vascular-streak dieback in Theobroma cacao.</title>
        <authorList>
            <person name="Ali S.S."/>
            <person name="Asman A."/>
            <person name="Shao J."/>
            <person name="Firmansyah A.P."/>
            <person name="Susilo A.W."/>
            <person name="Rosmana A."/>
            <person name="McMahon P."/>
            <person name="Junaid M."/>
            <person name="Guest D."/>
            <person name="Kheng T.Y."/>
            <person name="Meinhardt L.W."/>
            <person name="Bailey B.A."/>
        </authorList>
    </citation>
    <scope>NUCLEOTIDE SEQUENCE [LARGE SCALE GENOMIC DNA]</scope>
    <source>
        <strain evidence="3 4">CT2</strain>
    </source>
</reference>
<dbReference type="OrthoDB" id="2013972at2759"/>
<evidence type="ECO:0000259" key="2">
    <source>
        <dbReference type="Pfam" id="PF13649"/>
    </source>
</evidence>
<proteinExistence type="predicted"/>
<accession>A0A5N5QHP1</accession>
<protein>
    <recommendedName>
        <fullName evidence="2">Methyltransferase domain-containing protein</fullName>
    </recommendedName>
</protein>
<name>A0A5N5QHP1_9AGAM</name>
<dbReference type="Proteomes" id="UP000383932">
    <property type="component" value="Unassembled WGS sequence"/>
</dbReference>
<evidence type="ECO:0000313" key="4">
    <source>
        <dbReference type="Proteomes" id="UP000383932"/>
    </source>
</evidence>
<dbReference type="PANTHER" id="PTHR43591">
    <property type="entry name" value="METHYLTRANSFERASE"/>
    <property type="match status" value="1"/>
</dbReference>